<dbReference type="OrthoDB" id="6247875at2759"/>
<name>A0A2C5XHQ3_9HYPO</name>
<dbReference type="InterPro" id="IPR009071">
    <property type="entry name" value="HMG_box_dom"/>
</dbReference>
<evidence type="ECO:0000256" key="2">
    <source>
        <dbReference type="ARBA" id="ARBA00023125"/>
    </source>
</evidence>
<evidence type="ECO:0000256" key="3">
    <source>
        <dbReference type="ARBA" id="ARBA00023163"/>
    </source>
</evidence>
<evidence type="ECO:0000313" key="7">
    <source>
        <dbReference type="EMBL" id="PHH72799.1"/>
    </source>
</evidence>
<feature type="compositionally biased region" description="Basic residues" evidence="5">
    <location>
        <begin position="198"/>
        <end position="209"/>
    </location>
</feature>
<protein>
    <recommendedName>
        <fullName evidence="6">HMG box domain-containing protein</fullName>
    </recommendedName>
</protein>
<gene>
    <name evidence="7" type="ORF">CDD80_4253</name>
</gene>
<dbReference type="InterPro" id="IPR036910">
    <property type="entry name" value="HMG_box_dom_sf"/>
</dbReference>
<keyword evidence="8" id="KW-1185">Reference proteome</keyword>
<dbReference type="GO" id="GO:0005634">
    <property type="term" value="C:nucleus"/>
    <property type="evidence" value="ECO:0007669"/>
    <property type="project" value="UniProtKB-UniRule"/>
</dbReference>
<evidence type="ECO:0000256" key="4">
    <source>
        <dbReference type="PROSITE-ProRule" id="PRU00267"/>
    </source>
</evidence>
<organism evidence="7 8">
    <name type="scientific">Ophiocordyceps camponoti-rufipedis</name>
    <dbReference type="NCBI Taxonomy" id="2004952"/>
    <lineage>
        <taxon>Eukaryota</taxon>
        <taxon>Fungi</taxon>
        <taxon>Dikarya</taxon>
        <taxon>Ascomycota</taxon>
        <taxon>Pezizomycotina</taxon>
        <taxon>Sordariomycetes</taxon>
        <taxon>Hypocreomycetidae</taxon>
        <taxon>Hypocreales</taxon>
        <taxon>Ophiocordycipitaceae</taxon>
        <taxon>Ophiocordyceps</taxon>
    </lineage>
</organism>
<keyword evidence="3" id="KW-0804">Transcription</keyword>
<dbReference type="GO" id="GO:0030154">
    <property type="term" value="P:cell differentiation"/>
    <property type="evidence" value="ECO:0007669"/>
    <property type="project" value="TreeGrafter"/>
</dbReference>
<dbReference type="CDD" id="cd01389">
    <property type="entry name" value="HMG-box_ROX1-like"/>
    <property type="match status" value="1"/>
</dbReference>
<dbReference type="SMART" id="SM00398">
    <property type="entry name" value="HMG"/>
    <property type="match status" value="1"/>
</dbReference>
<dbReference type="FunFam" id="1.10.30.10:FF:000041">
    <property type="entry name" value="HMG box family protein"/>
    <property type="match status" value="1"/>
</dbReference>
<proteinExistence type="predicted"/>
<feature type="domain" description="HMG box" evidence="6">
    <location>
        <begin position="128"/>
        <end position="196"/>
    </location>
</feature>
<reference evidence="7 8" key="1">
    <citation type="submission" date="2017-06" db="EMBL/GenBank/DDBJ databases">
        <title>Ant-infecting Ophiocordyceps genomes reveal a high diversity of potential behavioral manipulation genes and a possible major role for enterotoxins.</title>
        <authorList>
            <person name="De Bekker C."/>
            <person name="Evans H.C."/>
            <person name="Brachmann A."/>
            <person name="Hughes D.P."/>
        </authorList>
    </citation>
    <scope>NUCLEOTIDE SEQUENCE [LARGE SCALE GENOMIC DNA]</scope>
    <source>
        <strain evidence="7 8">Map16</strain>
    </source>
</reference>
<dbReference type="STRING" id="2004952.A0A2C5XHQ3"/>
<dbReference type="PROSITE" id="PS50118">
    <property type="entry name" value="HMG_BOX_2"/>
    <property type="match status" value="1"/>
</dbReference>
<dbReference type="GO" id="GO:0000978">
    <property type="term" value="F:RNA polymerase II cis-regulatory region sequence-specific DNA binding"/>
    <property type="evidence" value="ECO:0007669"/>
    <property type="project" value="TreeGrafter"/>
</dbReference>
<sequence>MDIPSNINNPGGLVTTPYNRQLWNRLQDQVHPFSQVLSIEGEIYRKLSPATKQYIAKKFMNHVQENVIFVVDGNGPDRAYLGAPRHFTTGGGMVIYPSGRDLFWIRRGQSNVMTATLMVPPLPKKAKIPRPPNAYILYRKERHHMVKNANPGITNNEISQLLGKAWNIESAEIRAKYKKMSDDIKEALMKKHPDYQYRPRRAGERRRRRRNDDQDEETPTANA</sequence>
<evidence type="ECO:0000256" key="1">
    <source>
        <dbReference type="ARBA" id="ARBA00023015"/>
    </source>
</evidence>
<dbReference type="Pfam" id="PF00505">
    <property type="entry name" value="HMG_box"/>
    <property type="match status" value="1"/>
</dbReference>
<feature type="compositionally biased region" description="Basic and acidic residues" evidence="5">
    <location>
        <begin position="188"/>
        <end position="197"/>
    </location>
</feature>
<comment type="caution">
    <text evidence="7">The sequence shown here is derived from an EMBL/GenBank/DDBJ whole genome shotgun (WGS) entry which is preliminary data.</text>
</comment>
<dbReference type="GO" id="GO:0001228">
    <property type="term" value="F:DNA-binding transcription activator activity, RNA polymerase II-specific"/>
    <property type="evidence" value="ECO:0007669"/>
    <property type="project" value="TreeGrafter"/>
</dbReference>
<keyword evidence="2 4" id="KW-0238">DNA-binding</keyword>
<dbReference type="Gene3D" id="1.10.30.10">
    <property type="entry name" value="High mobility group box domain"/>
    <property type="match status" value="1"/>
</dbReference>
<dbReference type="AlphaFoldDB" id="A0A2C5XHQ3"/>
<feature type="DNA-binding region" description="HMG box" evidence="4">
    <location>
        <begin position="128"/>
        <end position="196"/>
    </location>
</feature>
<feature type="region of interest" description="Disordered" evidence="5">
    <location>
        <begin position="188"/>
        <end position="223"/>
    </location>
</feature>
<evidence type="ECO:0000259" key="6">
    <source>
        <dbReference type="PROSITE" id="PS50118"/>
    </source>
</evidence>
<dbReference type="InterPro" id="IPR050140">
    <property type="entry name" value="SRY-related_HMG-box_TF-like"/>
</dbReference>
<evidence type="ECO:0000256" key="5">
    <source>
        <dbReference type="SAM" id="MobiDB-lite"/>
    </source>
</evidence>
<accession>A0A2C5XHQ3</accession>
<dbReference type="PANTHER" id="PTHR10270:SF161">
    <property type="entry name" value="SEX-DETERMINING REGION Y PROTEIN"/>
    <property type="match status" value="1"/>
</dbReference>
<feature type="compositionally biased region" description="Acidic residues" evidence="5">
    <location>
        <begin position="213"/>
        <end position="223"/>
    </location>
</feature>
<evidence type="ECO:0000313" key="8">
    <source>
        <dbReference type="Proteomes" id="UP000226431"/>
    </source>
</evidence>
<keyword evidence="1" id="KW-0805">Transcription regulation</keyword>
<dbReference type="Proteomes" id="UP000226431">
    <property type="component" value="Unassembled WGS sequence"/>
</dbReference>
<keyword evidence="4" id="KW-0539">Nucleus</keyword>
<dbReference type="SUPFAM" id="SSF47095">
    <property type="entry name" value="HMG-box"/>
    <property type="match status" value="1"/>
</dbReference>
<dbReference type="EMBL" id="NJES01000392">
    <property type="protein sequence ID" value="PHH72799.1"/>
    <property type="molecule type" value="Genomic_DNA"/>
</dbReference>
<dbReference type="PANTHER" id="PTHR10270">
    <property type="entry name" value="SOX TRANSCRIPTION FACTOR"/>
    <property type="match status" value="1"/>
</dbReference>